<dbReference type="PANTHER" id="PTHR43210">
    <property type="entry name" value="DETHIOBIOTIN SYNTHETASE"/>
    <property type="match status" value="1"/>
</dbReference>
<dbReference type="HAMAP" id="MF_00336">
    <property type="entry name" value="BioD"/>
    <property type="match status" value="1"/>
</dbReference>
<dbReference type="PANTHER" id="PTHR43210:SF2">
    <property type="entry name" value="ATP-DEPENDENT DETHIOBIOTIN SYNTHETASE BIOD 2"/>
    <property type="match status" value="1"/>
</dbReference>
<accession>N0BGG6</accession>
<feature type="binding site" evidence="9">
    <location>
        <position position="100"/>
    </location>
    <ligand>
        <name>Mg(2+)</name>
        <dbReference type="ChEBI" id="CHEBI:18420"/>
    </ligand>
</feature>
<dbReference type="SUPFAM" id="SSF52540">
    <property type="entry name" value="P-loop containing nucleoside triphosphate hydrolases"/>
    <property type="match status" value="1"/>
</dbReference>
<feature type="binding site" evidence="9">
    <location>
        <begin position="13"/>
        <end position="18"/>
    </location>
    <ligand>
        <name>ATP</name>
        <dbReference type="ChEBI" id="CHEBI:30616"/>
    </ligand>
</feature>
<dbReference type="eggNOG" id="COG0132">
    <property type="taxonomic scope" value="Bacteria"/>
</dbReference>
<dbReference type="GO" id="GO:0009102">
    <property type="term" value="P:biotin biosynthetic process"/>
    <property type="evidence" value="ECO:0007669"/>
    <property type="project" value="UniProtKB-UniRule"/>
</dbReference>
<feature type="binding site" evidence="9">
    <location>
        <position position="17"/>
    </location>
    <ligand>
        <name>Mg(2+)</name>
        <dbReference type="ChEBI" id="CHEBI:18420"/>
    </ligand>
</feature>
<dbReference type="NCBIfam" id="TIGR00347">
    <property type="entry name" value="bioD"/>
    <property type="match status" value="1"/>
</dbReference>
<dbReference type="UniPathway" id="UPA00078">
    <property type="reaction ID" value="UER00161"/>
</dbReference>
<dbReference type="Pfam" id="PF13500">
    <property type="entry name" value="AAA_26"/>
    <property type="match status" value="1"/>
</dbReference>
<dbReference type="OrthoDB" id="9802097at2"/>
<dbReference type="RefSeq" id="WP_015599516.1">
    <property type="nucleotide sequence ID" value="NC_021172.1"/>
</dbReference>
<evidence type="ECO:0000256" key="2">
    <source>
        <dbReference type="ARBA" id="ARBA00022598"/>
    </source>
</evidence>
<keyword evidence="1 9" id="KW-0963">Cytoplasm</keyword>
<feature type="binding site" evidence="9">
    <location>
        <position position="44"/>
    </location>
    <ligand>
        <name>Mg(2+)</name>
        <dbReference type="ChEBI" id="CHEBI:18420"/>
    </ligand>
</feature>
<evidence type="ECO:0000256" key="7">
    <source>
        <dbReference type="ARBA" id="ARBA00022842"/>
    </source>
</evidence>
<evidence type="ECO:0000256" key="9">
    <source>
        <dbReference type="HAMAP-Rule" id="MF_00336"/>
    </source>
</evidence>
<protein>
    <recommendedName>
        <fullName evidence="9">ATP-dependent dethiobiotin synthetase BioD</fullName>
        <ecNumber evidence="9">6.3.3.3</ecNumber>
    </recommendedName>
    <alternativeName>
        <fullName evidence="9">DTB synthetase</fullName>
        <shortName evidence="9">DTBS</shortName>
    </alternativeName>
    <alternativeName>
        <fullName evidence="9">Dethiobiotin synthase</fullName>
    </alternativeName>
</protein>
<dbReference type="EMBL" id="CP005587">
    <property type="protein sequence ID" value="AGK59501.1"/>
    <property type="molecule type" value="Genomic_DNA"/>
</dbReference>
<comment type="catalytic activity">
    <reaction evidence="9">
        <text>(7R,8S)-7,8-diammoniononanoate + CO2 + ATP = (4R,5S)-dethiobiotin + ADP + phosphate + 3 H(+)</text>
        <dbReference type="Rhea" id="RHEA:15805"/>
        <dbReference type="ChEBI" id="CHEBI:15378"/>
        <dbReference type="ChEBI" id="CHEBI:16526"/>
        <dbReference type="ChEBI" id="CHEBI:30616"/>
        <dbReference type="ChEBI" id="CHEBI:43474"/>
        <dbReference type="ChEBI" id="CHEBI:149469"/>
        <dbReference type="ChEBI" id="CHEBI:149473"/>
        <dbReference type="ChEBI" id="CHEBI:456216"/>
        <dbReference type="EC" id="6.3.3.3"/>
    </reaction>
</comment>
<evidence type="ECO:0000256" key="3">
    <source>
        <dbReference type="ARBA" id="ARBA00022723"/>
    </source>
</evidence>
<evidence type="ECO:0000313" key="10">
    <source>
        <dbReference type="EMBL" id="AGK59501.1"/>
    </source>
</evidence>
<dbReference type="HOGENOM" id="CLU_072551_2_0_5"/>
<evidence type="ECO:0000313" key="11">
    <source>
        <dbReference type="Proteomes" id="UP000005952"/>
    </source>
</evidence>
<name>N0BGG6_9HYPH</name>
<sequence length="215" mass="23313">MSTRIVVAGTDTDIGKTVFSAGLTQALDGYYWKPVQAGLAGETDSEIVSRLSCFPASRILTEAYRLNTPASPHFAAERDGVEIDPERLRPQDHPTPLVIELAGGLDVPLTRRLLQIDLVADWKLPVILCSSTRLGTINHSLLSIEALKRRAIPILGIAFIGEESADSERTISSFGRVRRLGRLPRIPELTSSTLRQAFAANFSIPDLLAVGASDP</sequence>
<dbReference type="PIRSF" id="PIRSF006755">
    <property type="entry name" value="DTB_synth"/>
    <property type="match status" value="1"/>
</dbReference>
<evidence type="ECO:0000256" key="1">
    <source>
        <dbReference type="ARBA" id="ARBA00022490"/>
    </source>
</evidence>
<dbReference type="GO" id="GO:0000287">
    <property type="term" value="F:magnesium ion binding"/>
    <property type="evidence" value="ECO:0007669"/>
    <property type="project" value="UniProtKB-UniRule"/>
</dbReference>
<proteinExistence type="inferred from homology"/>
<feature type="binding site" evidence="9">
    <location>
        <begin position="100"/>
        <end position="103"/>
    </location>
    <ligand>
        <name>ATP</name>
        <dbReference type="ChEBI" id="CHEBI:30616"/>
    </ligand>
</feature>
<comment type="similarity">
    <text evidence="9">Belongs to the dethiobiotin synthetase family.</text>
</comment>
<keyword evidence="2 9" id="KW-0436">Ligase</keyword>
<organism evidence="10 11">
    <name type="scientific">Hyphomicrobium denitrificans 1NES1</name>
    <dbReference type="NCBI Taxonomy" id="670307"/>
    <lineage>
        <taxon>Bacteria</taxon>
        <taxon>Pseudomonadati</taxon>
        <taxon>Pseudomonadota</taxon>
        <taxon>Alphaproteobacteria</taxon>
        <taxon>Hyphomicrobiales</taxon>
        <taxon>Hyphomicrobiaceae</taxon>
        <taxon>Hyphomicrobium</taxon>
    </lineage>
</organism>
<dbReference type="InterPro" id="IPR004472">
    <property type="entry name" value="DTB_synth_BioD"/>
</dbReference>
<comment type="catalytic activity">
    <reaction evidence="8">
        <text>(7R,8S)-8-amino-7-(carboxyamino)nonanoate + ATP = (4R,5S)-dethiobiotin + ADP + phosphate + H(+)</text>
        <dbReference type="Rhea" id="RHEA:63684"/>
        <dbReference type="ChEBI" id="CHEBI:15378"/>
        <dbReference type="ChEBI" id="CHEBI:30616"/>
        <dbReference type="ChEBI" id="CHEBI:43474"/>
        <dbReference type="ChEBI" id="CHEBI:149470"/>
        <dbReference type="ChEBI" id="CHEBI:149473"/>
        <dbReference type="ChEBI" id="CHEBI:456216"/>
    </reaction>
</comment>
<comment type="subunit">
    <text evidence="9">Homodimer.</text>
</comment>
<evidence type="ECO:0000256" key="8">
    <source>
        <dbReference type="ARBA" id="ARBA00047386"/>
    </source>
</evidence>
<evidence type="ECO:0000256" key="5">
    <source>
        <dbReference type="ARBA" id="ARBA00022756"/>
    </source>
</evidence>
<dbReference type="GO" id="GO:0004141">
    <property type="term" value="F:dethiobiotin synthase activity"/>
    <property type="evidence" value="ECO:0007669"/>
    <property type="project" value="UniProtKB-UniRule"/>
</dbReference>
<dbReference type="InterPro" id="IPR027417">
    <property type="entry name" value="P-loop_NTPase"/>
</dbReference>
<dbReference type="KEGG" id="hdt:HYPDE_39158"/>
<evidence type="ECO:0000256" key="6">
    <source>
        <dbReference type="ARBA" id="ARBA00022840"/>
    </source>
</evidence>
<comment type="function">
    <text evidence="9">Catalyzes a mechanistically unusual reaction, the ATP-dependent insertion of CO2 between the N7 and N8 nitrogen atoms of 7,8-diaminopelargonic acid (DAPA, also called 7,8-diammoniononanoate) to form a ureido ring.</text>
</comment>
<feature type="active site" evidence="9">
    <location>
        <position position="33"/>
    </location>
</feature>
<keyword evidence="5 9" id="KW-0093">Biotin biosynthesis</keyword>
<comment type="subcellular location">
    <subcellularLocation>
        <location evidence="9">Cytoplasm</location>
    </subcellularLocation>
</comment>
<dbReference type="EC" id="6.3.3.3" evidence="9"/>
<comment type="pathway">
    <text evidence="9">Cofactor biosynthesis; biotin biosynthesis; biotin from 7,8-diaminononanoate: step 1/2.</text>
</comment>
<feature type="binding site" evidence="9">
    <location>
        <begin position="184"/>
        <end position="186"/>
    </location>
    <ligand>
        <name>ATP</name>
        <dbReference type="ChEBI" id="CHEBI:30616"/>
    </ligand>
</feature>
<evidence type="ECO:0000256" key="4">
    <source>
        <dbReference type="ARBA" id="ARBA00022741"/>
    </source>
</evidence>
<keyword evidence="11" id="KW-1185">Reference proteome</keyword>
<keyword evidence="6 9" id="KW-0067">ATP-binding</keyword>
<comment type="cofactor">
    <cofactor evidence="9">
        <name>Mg(2+)</name>
        <dbReference type="ChEBI" id="CHEBI:18420"/>
    </cofactor>
</comment>
<dbReference type="CDD" id="cd03109">
    <property type="entry name" value="DTBS"/>
    <property type="match status" value="1"/>
</dbReference>
<keyword evidence="7 9" id="KW-0460">Magnesium</keyword>
<dbReference type="GO" id="GO:0005829">
    <property type="term" value="C:cytosol"/>
    <property type="evidence" value="ECO:0007669"/>
    <property type="project" value="TreeGrafter"/>
</dbReference>
<dbReference type="GO" id="GO:0005524">
    <property type="term" value="F:ATP binding"/>
    <property type="evidence" value="ECO:0007669"/>
    <property type="project" value="UniProtKB-UniRule"/>
</dbReference>
<feature type="binding site" evidence="9">
    <location>
        <position position="44"/>
    </location>
    <ligand>
        <name>ATP</name>
        <dbReference type="ChEBI" id="CHEBI:30616"/>
    </ligand>
</feature>
<dbReference type="AlphaFoldDB" id="N0BGG6"/>
<dbReference type="STRING" id="670307.HYPDE_39158"/>
<dbReference type="Proteomes" id="UP000005952">
    <property type="component" value="Chromosome"/>
</dbReference>
<gene>
    <name evidence="9 10" type="primary">bioD</name>
    <name evidence="10" type="ORF">HYPDE_39158</name>
</gene>
<reference evidence="10 11" key="1">
    <citation type="journal article" date="2013" name="Genome Announc.">
        <title>Genome sequences for three denitrifying bacterial strains isolated from a uranium- and nitrate-contaminated subsurface environment.</title>
        <authorList>
            <person name="Venkatramanan R."/>
            <person name="Prakash O."/>
            <person name="Woyke T."/>
            <person name="Chain P."/>
            <person name="Goodwin L.A."/>
            <person name="Watson D."/>
            <person name="Brooks S."/>
            <person name="Kostka J.E."/>
            <person name="Green S.J."/>
        </authorList>
    </citation>
    <scope>NUCLEOTIDE SEQUENCE [LARGE SCALE GENOMIC DNA]</scope>
    <source>
        <strain evidence="10 11">1NES1</strain>
    </source>
</reference>
<keyword evidence="3 9" id="KW-0479">Metal-binding</keyword>
<comment type="caution">
    <text evidence="9">Lacks conserved residue(s) required for the propagation of feature annotation.</text>
</comment>
<keyword evidence="4 9" id="KW-0547">Nucleotide-binding</keyword>
<dbReference type="Gene3D" id="3.40.50.300">
    <property type="entry name" value="P-loop containing nucleotide triphosphate hydrolases"/>
    <property type="match status" value="1"/>
</dbReference>